<name>A0AAE3FY86_9EURY</name>
<dbReference type="Gene3D" id="3.40.50.2300">
    <property type="match status" value="2"/>
</dbReference>
<gene>
    <name evidence="9" type="ORF">AArcSt2_10695</name>
</gene>
<dbReference type="PANTHER" id="PTHR34296">
    <property type="entry name" value="TRANSCRIPTIONAL ACTIVATOR PROTEIN MED"/>
    <property type="match status" value="1"/>
</dbReference>
<feature type="domain" description="ABC transporter substrate-binding protein PnrA-like" evidence="8">
    <location>
        <begin position="64"/>
        <end position="376"/>
    </location>
</feature>
<dbReference type="GO" id="GO:0005886">
    <property type="term" value="C:plasma membrane"/>
    <property type="evidence" value="ECO:0007669"/>
    <property type="project" value="UniProtKB-SubCell"/>
</dbReference>
<evidence type="ECO:0000259" key="8">
    <source>
        <dbReference type="Pfam" id="PF02608"/>
    </source>
</evidence>
<comment type="subcellular location">
    <subcellularLocation>
        <location evidence="1">Cell membrane</location>
        <topology evidence="1">Lipid-anchor</topology>
    </subcellularLocation>
</comment>
<protein>
    <submittedName>
        <fullName evidence="9">BMP family ABC transporter substrate-binding protein</fullName>
    </submittedName>
</protein>
<reference evidence="9" key="2">
    <citation type="submission" date="2022-02" db="EMBL/GenBank/DDBJ databases">
        <authorList>
            <person name="Elcheninov A.G."/>
            <person name="Sorokin D.Y."/>
            <person name="Kublanov I.V."/>
        </authorList>
    </citation>
    <scope>NUCLEOTIDE SEQUENCE</scope>
    <source>
        <strain evidence="9">AArc-St2</strain>
    </source>
</reference>
<dbReference type="PROSITE" id="PS51318">
    <property type="entry name" value="TAT"/>
    <property type="match status" value="1"/>
</dbReference>
<evidence type="ECO:0000256" key="7">
    <source>
        <dbReference type="SAM" id="MobiDB-lite"/>
    </source>
</evidence>
<dbReference type="PROSITE" id="PS51257">
    <property type="entry name" value="PROKAR_LIPOPROTEIN"/>
    <property type="match status" value="1"/>
</dbReference>
<keyword evidence="4" id="KW-0732">Signal</keyword>
<evidence type="ECO:0000256" key="4">
    <source>
        <dbReference type="ARBA" id="ARBA00022729"/>
    </source>
</evidence>
<evidence type="ECO:0000256" key="1">
    <source>
        <dbReference type="ARBA" id="ARBA00004193"/>
    </source>
</evidence>
<feature type="region of interest" description="Disordered" evidence="7">
    <location>
        <begin position="28"/>
        <end position="55"/>
    </location>
</feature>
<dbReference type="CDD" id="cd06354">
    <property type="entry name" value="PBP1_PrnA-like"/>
    <property type="match status" value="1"/>
</dbReference>
<dbReference type="PANTHER" id="PTHR34296:SF2">
    <property type="entry name" value="ABC TRANSPORTER GUANOSINE-BINDING PROTEIN NUPN"/>
    <property type="match status" value="1"/>
</dbReference>
<reference evidence="9" key="1">
    <citation type="journal article" date="2022" name="Syst. Appl. Microbiol.">
        <title>Natronocalculus amylovorans gen. nov., sp. nov., and Natranaeroarchaeum aerophilus sp. nov., dominant culturable amylolytic natronoarchaea from hypersaline soda lakes in southwestern Siberia.</title>
        <authorList>
            <person name="Sorokin D.Y."/>
            <person name="Elcheninov A.G."/>
            <person name="Khizhniak T.V."/>
            <person name="Koenen M."/>
            <person name="Bale N.J."/>
            <person name="Damste J.S.S."/>
            <person name="Kublanov I.V."/>
        </authorList>
    </citation>
    <scope>NUCLEOTIDE SEQUENCE</scope>
    <source>
        <strain evidence="9">AArc-St2</strain>
    </source>
</reference>
<dbReference type="Pfam" id="PF02608">
    <property type="entry name" value="Bmp"/>
    <property type="match status" value="1"/>
</dbReference>
<evidence type="ECO:0000313" key="9">
    <source>
        <dbReference type="EMBL" id="MCL9817410.1"/>
    </source>
</evidence>
<evidence type="ECO:0000256" key="5">
    <source>
        <dbReference type="ARBA" id="ARBA00023136"/>
    </source>
</evidence>
<comment type="similarity">
    <text evidence="2">Belongs to the BMP lipoprotein family.</text>
</comment>
<accession>A0AAE3FY86</accession>
<dbReference type="SUPFAM" id="SSF53822">
    <property type="entry name" value="Periplasmic binding protein-like I"/>
    <property type="match status" value="1"/>
</dbReference>
<organism evidence="9 10">
    <name type="scientific">Natronocalculus amylovorans</name>
    <dbReference type="NCBI Taxonomy" id="2917812"/>
    <lineage>
        <taxon>Archaea</taxon>
        <taxon>Methanobacteriati</taxon>
        <taxon>Methanobacteriota</taxon>
        <taxon>Stenosarchaea group</taxon>
        <taxon>Halobacteria</taxon>
        <taxon>Halobacteriales</taxon>
        <taxon>Haloferacaceae</taxon>
        <taxon>Natronocalculus</taxon>
    </lineage>
</organism>
<evidence type="ECO:0000256" key="6">
    <source>
        <dbReference type="ARBA" id="ARBA00023288"/>
    </source>
</evidence>
<dbReference type="InterPro" id="IPR003760">
    <property type="entry name" value="PnrA-like"/>
</dbReference>
<proteinExistence type="inferred from homology"/>
<dbReference type="Proteomes" id="UP001203207">
    <property type="component" value="Unassembled WGS sequence"/>
</dbReference>
<comment type="caution">
    <text evidence="9">The sequence shown here is derived from an EMBL/GenBank/DDBJ whole genome shotgun (WGS) entry which is preliminary data.</text>
</comment>
<feature type="compositionally biased region" description="Gly residues" evidence="7">
    <location>
        <begin position="28"/>
        <end position="51"/>
    </location>
</feature>
<evidence type="ECO:0000313" key="10">
    <source>
        <dbReference type="Proteomes" id="UP001203207"/>
    </source>
</evidence>
<keyword evidence="6" id="KW-0449">Lipoprotein</keyword>
<dbReference type="RefSeq" id="WP_250584477.1">
    <property type="nucleotide sequence ID" value="NZ_JAKRVX010000003.1"/>
</dbReference>
<dbReference type="InterPro" id="IPR006311">
    <property type="entry name" value="TAT_signal"/>
</dbReference>
<dbReference type="NCBIfam" id="TIGR01409">
    <property type="entry name" value="TAT_signal_seq"/>
    <property type="match status" value="1"/>
</dbReference>
<evidence type="ECO:0000256" key="3">
    <source>
        <dbReference type="ARBA" id="ARBA00022475"/>
    </source>
</evidence>
<sequence length="378" mass="39725">MSRDLDRRTFIKGTGIAGVAGLAGCTGGPTDGNGSDDGNGSGNGDGNGDDTGNGDADVDANIGMIYAEAGLGDNSFNDAAQRGLLEADEDFNISFNEVEPDDTGEFSQFQRQFSESGDFDLISCIGFAQEDALAESAVDYPDQQYMIVDTVVEADNVANYVFKENEGSFLIGYLSALLSQTDLTIGSDDDERSTNPDESVVGFVGGVDAPLIRTFQAGFEAGVEYADGDVEVISSYTGSFNDPNAGREAALSMYDDGADIVYHASGGTGVGVFQAADDEGKFAIGVDSDQSLTEPDFAHVILASMVKLVETPVYESIQNTIEGSFEGGSVVELGLEDEGVACVYGDEIGDEISDDIKDDVDDVRQQIIDGEIDVPEEP</sequence>
<dbReference type="InterPro" id="IPR019546">
    <property type="entry name" value="TAT_signal_bac_arc"/>
</dbReference>
<dbReference type="AlphaFoldDB" id="A0AAE3FY86"/>
<dbReference type="InterPro" id="IPR050957">
    <property type="entry name" value="BMP_lipoprotein"/>
</dbReference>
<dbReference type="EMBL" id="JAKRVX010000003">
    <property type="protein sequence ID" value="MCL9817410.1"/>
    <property type="molecule type" value="Genomic_DNA"/>
</dbReference>
<keyword evidence="3" id="KW-1003">Cell membrane</keyword>
<dbReference type="InterPro" id="IPR028082">
    <property type="entry name" value="Peripla_BP_I"/>
</dbReference>
<keyword evidence="10" id="KW-1185">Reference proteome</keyword>
<keyword evidence="5" id="KW-0472">Membrane</keyword>
<evidence type="ECO:0000256" key="2">
    <source>
        <dbReference type="ARBA" id="ARBA00008610"/>
    </source>
</evidence>